<dbReference type="EMBL" id="LKAM01000014">
    <property type="protein sequence ID" value="KUM45947.1"/>
    <property type="molecule type" value="Genomic_DNA"/>
</dbReference>
<protein>
    <submittedName>
        <fullName evidence="1">Uncharacterized protein</fullName>
    </submittedName>
</protein>
<accession>A0A101LV68</accession>
<reference evidence="1" key="1">
    <citation type="journal article" date="2015" name="Genome Biol. Evol.">
        <title>Organellar Genomes of White Spruce (Picea glauca): Assembly and Annotation.</title>
        <authorList>
            <person name="Jackman S.D."/>
            <person name="Warren R.L."/>
            <person name="Gibb E.A."/>
            <person name="Vandervalk B.P."/>
            <person name="Mohamadi H."/>
            <person name="Chu J."/>
            <person name="Raymond A."/>
            <person name="Pleasance S."/>
            <person name="Coope R."/>
            <person name="Wildung M.R."/>
            <person name="Ritland C.E."/>
            <person name="Bousquet J."/>
            <person name="Jones S.J."/>
            <person name="Bohlmann J."/>
            <person name="Birol I."/>
        </authorList>
    </citation>
    <scope>NUCLEOTIDE SEQUENCE [LARGE SCALE GENOMIC DNA]</scope>
    <source>
        <tissue evidence="1">Flushing bud</tissue>
    </source>
</reference>
<keyword evidence="1" id="KW-0496">Mitochondrion</keyword>
<organism evidence="1">
    <name type="scientific">Picea glauca</name>
    <name type="common">White spruce</name>
    <name type="synonym">Pinus glauca</name>
    <dbReference type="NCBI Taxonomy" id="3330"/>
    <lineage>
        <taxon>Eukaryota</taxon>
        <taxon>Viridiplantae</taxon>
        <taxon>Streptophyta</taxon>
        <taxon>Embryophyta</taxon>
        <taxon>Tracheophyta</taxon>
        <taxon>Spermatophyta</taxon>
        <taxon>Pinopsida</taxon>
        <taxon>Pinidae</taxon>
        <taxon>Conifers I</taxon>
        <taxon>Pinales</taxon>
        <taxon>Pinaceae</taxon>
        <taxon>Picea</taxon>
    </lineage>
</organism>
<dbReference type="AlphaFoldDB" id="A0A101LV68"/>
<evidence type="ECO:0000313" key="1">
    <source>
        <dbReference type="EMBL" id="KUM45947.1"/>
    </source>
</evidence>
<gene>
    <name evidence="1" type="ORF">ABT39_MTgene2050</name>
</gene>
<geneLocation type="mitochondrion" evidence="1"/>
<comment type="caution">
    <text evidence="1">The sequence shown here is derived from an EMBL/GenBank/DDBJ whole genome shotgun (WGS) entry which is preliminary data.</text>
</comment>
<sequence length="159" mass="18632">MVRFFSLCPWNYFLSHTRVIKSVFPRMNTGKHNEVSVVTLTTDHRTKETRQPTYRGIKRGTIRTDQNNGTVISFSYPLIKESLNPQYLLLCSSFSLEPRLVLLPTSFYFEPRLDICHFSWEKSLLPHIFCSSSPPSPYLMLLRVSLPSLYCMNDICFYY</sequence>
<name>A0A101LV68_PICGL</name>
<proteinExistence type="predicted"/>